<dbReference type="GO" id="GO:0016616">
    <property type="term" value="F:oxidoreductase activity, acting on the CH-OH group of donors, NAD or NADP as acceptor"/>
    <property type="evidence" value="ECO:0007669"/>
    <property type="project" value="TreeGrafter"/>
</dbReference>
<accession>A0A6A6Q3G3</accession>
<protein>
    <recommendedName>
        <fullName evidence="5">Xylanolytic transcriptional activator regulatory domain-containing protein</fullName>
    </recommendedName>
</protein>
<comment type="similarity">
    <text evidence="3">Belongs to the NAD(P)-dependent epimerase/dehydratase family. Dihydroflavonol-4-reductase subfamily.</text>
</comment>
<dbReference type="InterPro" id="IPR036291">
    <property type="entry name" value="NAD(P)-bd_dom_sf"/>
</dbReference>
<dbReference type="InterPro" id="IPR001509">
    <property type="entry name" value="Epimerase_deHydtase"/>
</dbReference>
<dbReference type="Pfam" id="PF04082">
    <property type="entry name" value="Fungal_trans"/>
    <property type="match status" value="1"/>
</dbReference>
<dbReference type="CDD" id="cd12148">
    <property type="entry name" value="fungal_TF_MHR"/>
    <property type="match status" value="1"/>
</dbReference>
<dbReference type="PANTHER" id="PTHR10366:SF564">
    <property type="entry name" value="STEROL-4-ALPHA-CARBOXYLATE 3-DEHYDROGENASE, DECARBOXYLATING"/>
    <property type="match status" value="1"/>
</dbReference>
<dbReference type="AlphaFoldDB" id="A0A6A6Q3G3"/>
<dbReference type="GO" id="GO:0008270">
    <property type="term" value="F:zinc ion binding"/>
    <property type="evidence" value="ECO:0007669"/>
    <property type="project" value="InterPro"/>
</dbReference>
<dbReference type="EMBL" id="MU001632">
    <property type="protein sequence ID" value="KAF2486940.1"/>
    <property type="molecule type" value="Genomic_DNA"/>
</dbReference>
<keyword evidence="2" id="KW-0539">Nucleus</keyword>
<evidence type="ECO:0000256" key="1">
    <source>
        <dbReference type="ARBA" id="ARBA00023002"/>
    </source>
</evidence>
<proteinExistence type="inferred from homology"/>
<name>A0A6A6Q3G3_9PEZI</name>
<dbReference type="Proteomes" id="UP000799767">
    <property type="component" value="Unassembled WGS sequence"/>
</dbReference>
<dbReference type="Gene3D" id="3.40.50.720">
    <property type="entry name" value="NAD(P)-binding Rossmann-like Domain"/>
    <property type="match status" value="1"/>
</dbReference>
<sequence>MSDETKPLVLLTGLNGFVGAHVLDQLLKANYRVRGTVRSLSKSTFFQLKYPQACRDQDLTFIAVPDIQASAALDEAAQGVDFICHVASPFFTSTDDPIRGLVEPAVNGTRNVVRSALASKTLRKMTILSSFAAVMDMSKGTRPGYMYTTTDWNPVTRDQAAENGFFGYFASKTFAERAAWDMWEEAKAKGEISWDLVTLCPPMIYGPPYHEVHTDKGVEGLNTSLKDLVVGLQGRNPAFKPKVATPGLPAWVDVRDVAKAHSACVYELERERIAFLPAHPDRQAADDLTQSHVDTTSTATSAEDDESRVLGYANDTKGTPGIIRGLGASTGVYHESRTRHDSTTNKYASTIRELPAHRHVDFLVQAFFQNVAWHYDIVDEATFTAQLSQWSALSHKQLTLAPEGLPTSLKAFPALLFQVLAQALLFQPQRHDECLNDLKYAADMELSDRAAEYSDAGMRIASSFKKSELSLTIVQATLMRCCFEKTTGAVTEAWHTLGTAIREAQELGLHKLEPQQRISWRTETAHHDLGRKVWLMLHLWDAHMGIVLGRPMSTRLNPDDVPSPTPWDCSADAPRPPQPRDVILCGYHTAYRYLQEIHDLEKIDDSRLLVDNIHDRLLANLSNLPEWARPQRSRDCEPAWLPAALEIMTTNMYFVLFSLHRPFIFASARSRATAVYAATQILESQARLFDRTEPLQHKAFGWVFATFDATVLIVAVHVRFPEEFMGDFAATKENVEGALERLKVLRASNDLAGSAFRILQRLYEKMLEAATHPTESSSLDTGSSDGFVGMEADTLGGEWEDALLPDFGSYSLPPDPFNELLCNGDTSFGVDPAWQTDLDLAQLGDLAGFDNRS</sequence>
<dbReference type="SMART" id="SM00906">
    <property type="entry name" value="Fungal_trans"/>
    <property type="match status" value="1"/>
</dbReference>
<evidence type="ECO:0000259" key="5">
    <source>
        <dbReference type="SMART" id="SM00906"/>
    </source>
</evidence>
<keyword evidence="7" id="KW-1185">Reference proteome</keyword>
<feature type="domain" description="Xylanolytic transcriptional activator regulatory" evidence="5">
    <location>
        <begin position="493"/>
        <end position="572"/>
    </location>
</feature>
<dbReference type="Pfam" id="PF01370">
    <property type="entry name" value="Epimerase"/>
    <property type="match status" value="1"/>
</dbReference>
<evidence type="ECO:0000256" key="4">
    <source>
        <dbReference type="SAM" id="MobiDB-lite"/>
    </source>
</evidence>
<dbReference type="SUPFAM" id="SSF51735">
    <property type="entry name" value="NAD(P)-binding Rossmann-fold domains"/>
    <property type="match status" value="1"/>
</dbReference>
<evidence type="ECO:0000313" key="6">
    <source>
        <dbReference type="EMBL" id="KAF2486940.1"/>
    </source>
</evidence>
<gene>
    <name evidence="6" type="ORF">BDY17DRAFT_321689</name>
</gene>
<keyword evidence="1" id="KW-0560">Oxidoreductase</keyword>
<reference evidence="6" key="1">
    <citation type="journal article" date="2020" name="Stud. Mycol.">
        <title>101 Dothideomycetes genomes: a test case for predicting lifestyles and emergence of pathogens.</title>
        <authorList>
            <person name="Haridas S."/>
            <person name="Albert R."/>
            <person name="Binder M."/>
            <person name="Bloem J."/>
            <person name="Labutti K."/>
            <person name="Salamov A."/>
            <person name="Andreopoulos B."/>
            <person name="Baker S."/>
            <person name="Barry K."/>
            <person name="Bills G."/>
            <person name="Bluhm B."/>
            <person name="Cannon C."/>
            <person name="Castanera R."/>
            <person name="Culley D."/>
            <person name="Daum C."/>
            <person name="Ezra D."/>
            <person name="Gonzalez J."/>
            <person name="Henrissat B."/>
            <person name="Kuo A."/>
            <person name="Liang C."/>
            <person name="Lipzen A."/>
            <person name="Lutzoni F."/>
            <person name="Magnuson J."/>
            <person name="Mondo S."/>
            <person name="Nolan M."/>
            <person name="Ohm R."/>
            <person name="Pangilinan J."/>
            <person name="Park H.-J."/>
            <person name="Ramirez L."/>
            <person name="Alfaro M."/>
            <person name="Sun H."/>
            <person name="Tritt A."/>
            <person name="Yoshinaga Y."/>
            <person name="Zwiers L.-H."/>
            <person name="Turgeon B."/>
            <person name="Goodwin S."/>
            <person name="Spatafora J."/>
            <person name="Crous P."/>
            <person name="Grigoriev I."/>
        </authorList>
    </citation>
    <scope>NUCLEOTIDE SEQUENCE</scope>
    <source>
        <strain evidence="6">CBS 113389</strain>
    </source>
</reference>
<dbReference type="InterPro" id="IPR050425">
    <property type="entry name" value="NAD(P)_dehydrat-like"/>
</dbReference>
<evidence type="ECO:0000256" key="2">
    <source>
        <dbReference type="ARBA" id="ARBA00023242"/>
    </source>
</evidence>
<dbReference type="PANTHER" id="PTHR10366">
    <property type="entry name" value="NAD DEPENDENT EPIMERASE/DEHYDRATASE"/>
    <property type="match status" value="1"/>
</dbReference>
<dbReference type="OrthoDB" id="5344325at2759"/>
<dbReference type="GO" id="GO:0006351">
    <property type="term" value="P:DNA-templated transcription"/>
    <property type="evidence" value="ECO:0007669"/>
    <property type="project" value="InterPro"/>
</dbReference>
<dbReference type="GeneID" id="54477674"/>
<feature type="region of interest" description="Disordered" evidence="4">
    <location>
        <begin position="284"/>
        <end position="304"/>
    </location>
</feature>
<evidence type="ECO:0000256" key="3">
    <source>
        <dbReference type="ARBA" id="ARBA00023445"/>
    </source>
</evidence>
<dbReference type="InterPro" id="IPR007219">
    <property type="entry name" value="XnlR_reg_dom"/>
</dbReference>
<organism evidence="6 7">
    <name type="scientific">Neohortaea acidophila</name>
    <dbReference type="NCBI Taxonomy" id="245834"/>
    <lineage>
        <taxon>Eukaryota</taxon>
        <taxon>Fungi</taxon>
        <taxon>Dikarya</taxon>
        <taxon>Ascomycota</taxon>
        <taxon>Pezizomycotina</taxon>
        <taxon>Dothideomycetes</taxon>
        <taxon>Dothideomycetidae</taxon>
        <taxon>Mycosphaerellales</taxon>
        <taxon>Teratosphaeriaceae</taxon>
        <taxon>Neohortaea</taxon>
    </lineage>
</organism>
<dbReference type="RefSeq" id="XP_033593509.1">
    <property type="nucleotide sequence ID" value="XM_033736672.1"/>
</dbReference>
<evidence type="ECO:0000313" key="7">
    <source>
        <dbReference type="Proteomes" id="UP000799767"/>
    </source>
</evidence>
<dbReference type="GO" id="GO:0003677">
    <property type="term" value="F:DNA binding"/>
    <property type="evidence" value="ECO:0007669"/>
    <property type="project" value="InterPro"/>
</dbReference>